<sequence length="69" mass="7981">MIDKQKVAEIASQMSSQEILEEINYWNDSTKYWQEVLNYADLSIAKDAIANNLETKEVLSQELCKKLDV</sequence>
<organism evidence="1 2">
    <name type="scientific">Komarekiella delphini-convector SJRDD-AB1</name>
    <dbReference type="NCBI Taxonomy" id="2593771"/>
    <lineage>
        <taxon>Bacteria</taxon>
        <taxon>Bacillati</taxon>
        <taxon>Cyanobacteriota</taxon>
        <taxon>Cyanophyceae</taxon>
        <taxon>Nostocales</taxon>
        <taxon>Nostocaceae</taxon>
        <taxon>Komarekiella</taxon>
        <taxon>Komarekiella delphini-convector</taxon>
    </lineage>
</organism>
<proteinExistence type="predicted"/>
<name>A0AA40VUH1_9NOST</name>
<protein>
    <submittedName>
        <fullName evidence="1">Uncharacterized protein</fullName>
    </submittedName>
</protein>
<evidence type="ECO:0000313" key="1">
    <source>
        <dbReference type="EMBL" id="MBD6620147.1"/>
    </source>
</evidence>
<keyword evidence="2" id="KW-1185">Reference proteome</keyword>
<evidence type="ECO:0000313" key="2">
    <source>
        <dbReference type="Proteomes" id="UP001165986"/>
    </source>
</evidence>
<accession>A0AA40VUH1</accession>
<dbReference type="AlphaFoldDB" id="A0AA40VUH1"/>
<dbReference type="EMBL" id="VJXY01000056">
    <property type="protein sequence ID" value="MBD6620147.1"/>
    <property type="molecule type" value="Genomic_DNA"/>
</dbReference>
<dbReference type="RefSeq" id="WP_191761357.1">
    <property type="nucleotide sequence ID" value="NZ_VJXY01000056.1"/>
</dbReference>
<comment type="caution">
    <text evidence="1">The sequence shown here is derived from an EMBL/GenBank/DDBJ whole genome shotgun (WGS) entry which is preliminary data.</text>
</comment>
<gene>
    <name evidence="1" type="ORF">FNW02_31240</name>
</gene>
<dbReference type="Proteomes" id="UP001165986">
    <property type="component" value="Unassembled WGS sequence"/>
</dbReference>
<reference evidence="1" key="1">
    <citation type="submission" date="2019-07" db="EMBL/GenBank/DDBJ databases">
        <title>Toxilogical consequences of a new and cryptic species of cyanobacteria (Komarekiella delphini-convector) recovered from the epidermis of a bottlenose dolphin and 1500 ft. in the air.</title>
        <authorList>
            <person name="Brown A.O."/>
            <person name="Dvorak P."/>
            <person name="Villanueva C.D."/>
            <person name="Foss A.J."/>
            <person name="Garvey A.D."/>
            <person name="Gibson Q.A."/>
            <person name="Johansen J.R."/>
            <person name="Casamatta D.A."/>
        </authorList>
    </citation>
    <scope>NUCLEOTIDE SEQUENCE</scope>
    <source>
        <strain evidence="1">SJRDD-AB1</strain>
    </source>
</reference>